<evidence type="ECO:0000256" key="1">
    <source>
        <dbReference type="SAM" id="SignalP"/>
    </source>
</evidence>
<protein>
    <recommendedName>
        <fullName evidence="4">Secreted protein</fullName>
    </recommendedName>
</protein>
<feature type="signal peptide" evidence="1">
    <location>
        <begin position="1"/>
        <end position="19"/>
    </location>
</feature>
<proteinExistence type="predicted"/>
<sequence>MAILIYLLCLFCCCPLRRSERILYGKDPPFPGASKTTDTSTMSFRFGVPPSHVFHFFPLLLQDFSHCFSTHTPLSRPVSIMYPTTVLDMMLFKFGRAANPWTFAPWILV</sequence>
<reference evidence="2" key="1">
    <citation type="journal article" date="2020" name="Stud. Mycol.">
        <title>101 Dothideomycetes genomes: a test case for predicting lifestyles and emergence of pathogens.</title>
        <authorList>
            <person name="Haridas S."/>
            <person name="Albert R."/>
            <person name="Binder M."/>
            <person name="Bloem J."/>
            <person name="Labutti K."/>
            <person name="Salamov A."/>
            <person name="Andreopoulos B."/>
            <person name="Baker S."/>
            <person name="Barry K."/>
            <person name="Bills G."/>
            <person name="Bluhm B."/>
            <person name="Cannon C."/>
            <person name="Castanera R."/>
            <person name="Culley D."/>
            <person name="Daum C."/>
            <person name="Ezra D."/>
            <person name="Gonzalez J."/>
            <person name="Henrissat B."/>
            <person name="Kuo A."/>
            <person name="Liang C."/>
            <person name="Lipzen A."/>
            <person name="Lutzoni F."/>
            <person name="Magnuson J."/>
            <person name="Mondo S."/>
            <person name="Nolan M."/>
            <person name="Ohm R."/>
            <person name="Pangilinan J."/>
            <person name="Park H.-J."/>
            <person name="Ramirez L."/>
            <person name="Alfaro M."/>
            <person name="Sun H."/>
            <person name="Tritt A."/>
            <person name="Yoshinaga Y."/>
            <person name="Zwiers L.-H."/>
            <person name="Turgeon B."/>
            <person name="Goodwin S."/>
            <person name="Spatafora J."/>
            <person name="Crous P."/>
            <person name="Grigoriev I."/>
        </authorList>
    </citation>
    <scope>NUCLEOTIDE SEQUENCE</scope>
    <source>
        <strain evidence="2">ATCC 74209</strain>
    </source>
</reference>
<dbReference type="EMBL" id="ML994147">
    <property type="protein sequence ID" value="KAF2198397.1"/>
    <property type="molecule type" value="Genomic_DNA"/>
</dbReference>
<dbReference type="AlphaFoldDB" id="A0A9P4MPY2"/>
<evidence type="ECO:0000313" key="2">
    <source>
        <dbReference type="EMBL" id="KAF2198397.1"/>
    </source>
</evidence>
<evidence type="ECO:0008006" key="4">
    <source>
        <dbReference type="Google" id="ProtNLM"/>
    </source>
</evidence>
<comment type="caution">
    <text evidence="2">The sequence shown here is derived from an EMBL/GenBank/DDBJ whole genome shotgun (WGS) entry which is preliminary data.</text>
</comment>
<keyword evidence="1" id="KW-0732">Signal</keyword>
<keyword evidence="3" id="KW-1185">Reference proteome</keyword>
<gene>
    <name evidence="2" type="ORF">GQ43DRAFT_163618</name>
</gene>
<feature type="chain" id="PRO_5040374780" description="Secreted protein" evidence="1">
    <location>
        <begin position="20"/>
        <end position="109"/>
    </location>
</feature>
<name>A0A9P4MPY2_9PLEO</name>
<organism evidence="2 3">
    <name type="scientific">Delitschia confertaspora ATCC 74209</name>
    <dbReference type="NCBI Taxonomy" id="1513339"/>
    <lineage>
        <taxon>Eukaryota</taxon>
        <taxon>Fungi</taxon>
        <taxon>Dikarya</taxon>
        <taxon>Ascomycota</taxon>
        <taxon>Pezizomycotina</taxon>
        <taxon>Dothideomycetes</taxon>
        <taxon>Pleosporomycetidae</taxon>
        <taxon>Pleosporales</taxon>
        <taxon>Delitschiaceae</taxon>
        <taxon>Delitschia</taxon>
    </lineage>
</organism>
<accession>A0A9P4MPY2</accession>
<evidence type="ECO:0000313" key="3">
    <source>
        <dbReference type="Proteomes" id="UP000799536"/>
    </source>
</evidence>
<dbReference type="Proteomes" id="UP000799536">
    <property type="component" value="Unassembled WGS sequence"/>
</dbReference>